<evidence type="ECO:0000313" key="4">
    <source>
        <dbReference type="Proteomes" id="UP000594195"/>
    </source>
</evidence>
<dbReference type="KEGG" id="kfa:Q73A0000_14190"/>
<evidence type="ECO:0000259" key="2">
    <source>
        <dbReference type="Pfam" id="PF18962"/>
    </source>
</evidence>
<evidence type="ECO:0000313" key="3">
    <source>
        <dbReference type="EMBL" id="QOW11431.1"/>
    </source>
</evidence>
<dbReference type="AlphaFoldDB" id="A0A7M2YB98"/>
<dbReference type="SUPFAM" id="SSF55486">
    <property type="entry name" value="Metalloproteases ('zincins'), catalytic domain"/>
    <property type="match status" value="1"/>
</dbReference>
<dbReference type="RefSeq" id="WP_193811614.1">
    <property type="nucleotide sequence ID" value="NZ_CP040442.1"/>
</dbReference>
<evidence type="ECO:0000256" key="1">
    <source>
        <dbReference type="ARBA" id="ARBA00022729"/>
    </source>
</evidence>
<keyword evidence="4" id="KW-1185">Reference proteome</keyword>
<dbReference type="Gene3D" id="3.40.390.10">
    <property type="entry name" value="Collagenase (Catalytic Domain)"/>
    <property type="match status" value="1"/>
</dbReference>
<feature type="domain" description="Secretion system C-terminal sorting" evidence="2">
    <location>
        <begin position="653"/>
        <end position="723"/>
    </location>
</feature>
<sequence>MKTKTFTLSCLMFAAFGFGQNYWSKVNVLPKGNLTARDAKPKEFSVYQLNIEKIKNDLATAPKRFASKDGRVVTFPDADGKFRSYIVQEASVMAPGLQAKYPELRSYVGYEKGNSQNSIRFSVTPDQGISAMYFDGWEVSYLDSYTKDNSNYMIYKRKDMPINDHLFECKVEGVIEDEGDLGNKAPLVADGKFRTYRLALAATGEYTTFHGGTVPKALASMVVAMTRVNGVYEKTASVTMVMIDNTDELIYTDPVTDPYTNNDGGKMLTENKNNVNAVIGSANYDIGHVFSTGGGGVAYLASVCTANKAGGVTGLPAPTNDVFYIDYVAHEMGHQFGGNHTFRANTGSCQGNGNNSTAFEPGGGTTIMAYAGICTATNNVQNNSDPYFHSATVNEIYKVITKTSDCSVKTENVNMVPTADAGLDYTIPKGTAFVLTGIGTDPDNDPITYLWEQLDSQSNTQPPVSTATGGPVFRSYTPTESPSRYFPMMTSILANNLTPKWEVMPSVARKLNFSLLVNDNNPIGNQAARDQMLVTVVDAGPFKVTSQTANTDYDGDGPMTVTWDVAGTSIAPVSTYNVSILMSKNGGVSFDVVLAESVPNNGSAVVTLPNETIGNARLMVKAVDNIYFAVNSSLFKVKKTLATADVKLKNASIYPNPAKNEVNIKMNNSEGSKYMIYDGSGRLVNSGNVSADGKVSLEKIANGNYVLTIQLKNGEKVSEKLMIKK</sequence>
<dbReference type="Pfam" id="PF18962">
    <property type="entry name" value="Por_Secre_tail"/>
    <property type="match status" value="1"/>
</dbReference>
<accession>A0A7M2YB98</accession>
<gene>
    <name evidence="3" type="ORF">Q73A0000_14190</name>
</gene>
<proteinExistence type="predicted"/>
<reference evidence="3 4" key="1">
    <citation type="submission" date="2019-05" db="EMBL/GenBank/DDBJ databases">
        <title>Chryseobacterium sp. isolated from King George Island, maritime Antarctica.</title>
        <authorList>
            <person name="Peng X."/>
        </authorList>
    </citation>
    <scope>NUCLEOTIDE SEQUENCE [LARGE SCALE GENOMIC DNA]</scope>
    <source>
        <strain evidence="3 4">7-3A</strain>
    </source>
</reference>
<protein>
    <submittedName>
        <fullName evidence="3">T9SS type A sorting domain-containing protein</fullName>
    </submittedName>
</protein>
<dbReference type="EMBL" id="CP040442">
    <property type="protein sequence ID" value="QOW11431.1"/>
    <property type="molecule type" value="Genomic_DNA"/>
</dbReference>
<dbReference type="NCBIfam" id="TIGR04183">
    <property type="entry name" value="Por_Secre_tail"/>
    <property type="match status" value="1"/>
</dbReference>
<organism evidence="3 4">
    <name type="scientific">Kaistella flava</name>
    <name type="common">ex Peng et al. 2021</name>
    <dbReference type="NCBI Taxonomy" id="2038776"/>
    <lineage>
        <taxon>Bacteria</taxon>
        <taxon>Pseudomonadati</taxon>
        <taxon>Bacteroidota</taxon>
        <taxon>Flavobacteriia</taxon>
        <taxon>Flavobacteriales</taxon>
        <taxon>Weeksellaceae</taxon>
        <taxon>Chryseobacterium group</taxon>
        <taxon>Kaistella</taxon>
    </lineage>
</organism>
<dbReference type="InterPro" id="IPR013783">
    <property type="entry name" value="Ig-like_fold"/>
</dbReference>
<name>A0A7M2YB98_9FLAO</name>
<dbReference type="Gene3D" id="2.60.40.10">
    <property type="entry name" value="Immunoglobulins"/>
    <property type="match status" value="1"/>
</dbReference>
<dbReference type="InterPro" id="IPR026444">
    <property type="entry name" value="Secre_tail"/>
</dbReference>
<dbReference type="Pfam" id="PF13583">
    <property type="entry name" value="Reprolysin_4"/>
    <property type="match status" value="1"/>
</dbReference>
<dbReference type="Proteomes" id="UP000594195">
    <property type="component" value="Chromosome"/>
</dbReference>
<dbReference type="GO" id="GO:0008237">
    <property type="term" value="F:metallopeptidase activity"/>
    <property type="evidence" value="ECO:0007669"/>
    <property type="project" value="InterPro"/>
</dbReference>
<keyword evidence="1" id="KW-0732">Signal</keyword>
<dbReference type="InterPro" id="IPR024079">
    <property type="entry name" value="MetalloPept_cat_dom_sf"/>
</dbReference>